<reference evidence="3" key="2">
    <citation type="journal article" date="2008" name="Nucleic Acids Res.">
        <title>The rice annotation project database (RAP-DB): 2008 update.</title>
        <authorList>
            <consortium name="The rice annotation project (RAP)"/>
        </authorList>
    </citation>
    <scope>GENOME REANNOTATION</scope>
    <source>
        <strain evidence="3">cv. Nipponbare</strain>
    </source>
</reference>
<organism evidence="2 3">
    <name type="scientific">Oryza sativa subsp. japonica</name>
    <name type="common">Rice</name>
    <dbReference type="NCBI Taxonomy" id="39947"/>
    <lineage>
        <taxon>Eukaryota</taxon>
        <taxon>Viridiplantae</taxon>
        <taxon>Streptophyta</taxon>
        <taxon>Embryophyta</taxon>
        <taxon>Tracheophyta</taxon>
        <taxon>Spermatophyta</taxon>
        <taxon>Magnoliopsida</taxon>
        <taxon>Liliopsida</taxon>
        <taxon>Poales</taxon>
        <taxon>Poaceae</taxon>
        <taxon>BOP clade</taxon>
        <taxon>Oryzoideae</taxon>
        <taxon>Oryzeae</taxon>
        <taxon>Oryzinae</taxon>
        <taxon>Oryza</taxon>
        <taxon>Oryza sativa</taxon>
    </lineage>
</organism>
<dbReference type="EMBL" id="AP004119">
    <property type="protein sequence ID" value="BAD15564.1"/>
    <property type="molecule type" value="Genomic_DNA"/>
</dbReference>
<proteinExistence type="predicted"/>
<evidence type="ECO:0000313" key="3">
    <source>
        <dbReference type="Proteomes" id="UP000000763"/>
    </source>
</evidence>
<gene>
    <name evidence="2" type="primary">OJ1288_G09.17</name>
</gene>
<dbReference type="AlphaFoldDB" id="Q6ZGP7"/>
<feature type="region of interest" description="Disordered" evidence="1">
    <location>
        <begin position="30"/>
        <end position="50"/>
    </location>
</feature>
<sequence>MTPLKNKIAENIIVLLTVLDINSCPSRRLGGESTVRPGAACEISPSSNHQ</sequence>
<name>Q6ZGP7_ORYSJ</name>
<protein>
    <submittedName>
        <fullName evidence="2">Uncharacterized protein</fullName>
    </submittedName>
</protein>
<dbReference type="Proteomes" id="UP000000763">
    <property type="component" value="Chromosome 2"/>
</dbReference>
<evidence type="ECO:0000256" key="1">
    <source>
        <dbReference type="SAM" id="MobiDB-lite"/>
    </source>
</evidence>
<evidence type="ECO:0000313" key="2">
    <source>
        <dbReference type="EMBL" id="BAD15564.1"/>
    </source>
</evidence>
<accession>Q6ZGP7</accession>
<reference evidence="3" key="1">
    <citation type="journal article" date="2005" name="Nature">
        <title>The map-based sequence of the rice genome.</title>
        <authorList>
            <consortium name="International rice genome sequencing project (IRGSP)"/>
            <person name="Matsumoto T."/>
            <person name="Wu J."/>
            <person name="Kanamori H."/>
            <person name="Katayose Y."/>
            <person name="Fujisawa M."/>
            <person name="Namiki N."/>
            <person name="Mizuno H."/>
            <person name="Yamamoto K."/>
            <person name="Antonio B.A."/>
            <person name="Baba T."/>
            <person name="Sakata K."/>
            <person name="Nagamura Y."/>
            <person name="Aoki H."/>
            <person name="Arikawa K."/>
            <person name="Arita K."/>
            <person name="Bito T."/>
            <person name="Chiden Y."/>
            <person name="Fujitsuka N."/>
            <person name="Fukunaka R."/>
            <person name="Hamada M."/>
            <person name="Harada C."/>
            <person name="Hayashi A."/>
            <person name="Hijishita S."/>
            <person name="Honda M."/>
            <person name="Hosokawa S."/>
            <person name="Ichikawa Y."/>
            <person name="Idonuma A."/>
            <person name="Iijima M."/>
            <person name="Ikeda M."/>
            <person name="Ikeno M."/>
            <person name="Ito K."/>
            <person name="Ito S."/>
            <person name="Ito T."/>
            <person name="Ito Y."/>
            <person name="Ito Y."/>
            <person name="Iwabuchi A."/>
            <person name="Kamiya K."/>
            <person name="Karasawa W."/>
            <person name="Kurita K."/>
            <person name="Katagiri S."/>
            <person name="Kikuta A."/>
            <person name="Kobayashi H."/>
            <person name="Kobayashi N."/>
            <person name="Machita K."/>
            <person name="Maehara T."/>
            <person name="Masukawa M."/>
            <person name="Mizubayashi T."/>
            <person name="Mukai Y."/>
            <person name="Nagasaki H."/>
            <person name="Nagata Y."/>
            <person name="Naito S."/>
            <person name="Nakashima M."/>
            <person name="Nakama Y."/>
            <person name="Nakamichi Y."/>
            <person name="Nakamura M."/>
            <person name="Meguro A."/>
            <person name="Negishi M."/>
            <person name="Ohta I."/>
            <person name="Ohta T."/>
            <person name="Okamoto M."/>
            <person name="Ono N."/>
            <person name="Saji S."/>
            <person name="Sakaguchi M."/>
            <person name="Sakai K."/>
            <person name="Shibata M."/>
            <person name="Shimokawa T."/>
            <person name="Song J."/>
            <person name="Takazaki Y."/>
            <person name="Terasawa K."/>
            <person name="Tsugane M."/>
            <person name="Tsuji K."/>
            <person name="Ueda S."/>
            <person name="Waki K."/>
            <person name="Yamagata H."/>
            <person name="Yamamoto M."/>
            <person name="Yamamoto S."/>
            <person name="Yamane H."/>
            <person name="Yoshiki S."/>
            <person name="Yoshihara R."/>
            <person name="Yukawa K."/>
            <person name="Zhong H."/>
            <person name="Yano M."/>
            <person name="Yuan Q."/>
            <person name="Ouyang S."/>
            <person name="Liu J."/>
            <person name="Jones K.M."/>
            <person name="Gansberger K."/>
            <person name="Moffat K."/>
            <person name="Hill J."/>
            <person name="Bera J."/>
            <person name="Fadrosh D."/>
            <person name="Jin S."/>
            <person name="Johri S."/>
            <person name="Kim M."/>
            <person name="Overton L."/>
            <person name="Reardon M."/>
            <person name="Tsitrin T."/>
            <person name="Vuong H."/>
            <person name="Weaver B."/>
            <person name="Ciecko A."/>
            <person name="Tallon L."/>
            <person name="Jackson J."/>
            <person name="Pai G."/>
            <person name="Aken S.V."/>
            <person name="Utterback T."/>
            <person name="Reidmuller S."/>
            <person name="Feldblyum T."/>
            <person name="Hsiao J."/>
            <person name="Zismann V."/>
            <person name="Iobst S."/>
            <person name="de Vazeille A.R."/>
            <person name="Buell C.R."/>
            <person name="Ying K."/>
            <person name="Li Y."/>
            <person name="Lu T."/>
            <person name="Huang Y."/>
            <person name="Zhao Q."/>
            <person name="Feng Q."/>
            <person name="Zhang L."/>
            <person name="Zhu J."/>
            <person name="Weng Q."/>
            <person name="Mu J."/>
            <person name="Lu Y."/>
            <person name="Fan D."/>
            <person name="Liu Y."/>
            <person name="Guan J."/>
            <person name="Zhang Y."/>
            <person name="Yu S."/>
            <person name="Liu X."/>
            <person name="Zhang Y."/>
            <person name="Hong G."/>
            <person name="Han B."/>
            <person name="Choisne N."/>
            <person name="Demange N."/>
            <person name="Orjeda G."/>
            <person name="Samain S."/>
            <person name="Cattolico L."/>
            <person name="Pelletier E."/>
            <person name="Couloux A."/>
            <person name="Segurens B."/>
            <person name="Wincker P."/>
            <person name="D'Hont A."/>
            <person name="Scarpelli C."/>
            <person name="Weissenbach J."/>
            <person name="Salanoubat M."/>
            <person name="Quetier F."/>
            <person name="Yu Y."/>
            <person name="Kim H.R."/>
            <person name="Rambo T."/>
            <person name="Currie J."/>
            <person name="Collura K."/>
            <person name="Luo M."/>
            <person name="Yang T."/>
            <person name="Ammiraju J.S.S."/>
            <person name="Engler F."/>
            <person name="Soderlund C."/>
            <person name="Wing R.A."/>
            <person name="Palmer L.E."/>
            <person name="de la Bastide M."/>
            <person name="Spiegel L."/>
            <person name="Nascimento L."/>
            <person name="Zutavern T."/>
            <person name="O'Shaughnessy A."/>
            <person name="Dike S."/>
            <person name="Dedhia N."/>
            <person name="Preston R."/>
            <person name="Balija V."/>
            <person name="McCombie W.R."/>
            <person name="Chow T."/>
            <person name="Chen H."/>
            <person name="Chung M."/>
            <person name="Chen C."/>
            <person name="Shaw J."/>
            <person name="Wu H."/>
            <person name="Hsiao K."/>
            <person name="Chao Y."/>
            <person name="Chu M."/>
            <person name="Cheng C."/>
            <person name="Hour A."/>
            <person name="Lee P."/>
            <person name="Lin S."/>
            <person name="Lin Y."/>
            <person name="Liou J."/>
            <person name="Liu S."/>
            <person name="Hsing Y."/>
            <person name="Raghuvanshi S."/>
            <person name="Mohanty A."/>
            <person name="Bharti A.K."/>
            <person name="Gaur A."/>
            <person name="Gupta V."/>
            <person name="Kumar D."/>
            <person name="Ravi V."/>
            <person name="Vij S."/>
            <person name="Kapur A."/>
            <person name="Khurana P."/>
            <person name="Khurana P."/>
            <person name="Khurana J.P."/>
            <person name="Tyagi A.K."/>
            <person name="Gaikwad K."/>
            <person name="Singh A."/>
            <person name="Dalal V."/>
            <person name="Srivastava S."/>
            <person name="Dixit A."/>
            <person name="Pal A.K."/>
            <person name="Ghazi I.A."/>
            <person name="Yadav M."/>
            <person name="Pandit A."/>
            <person name="Bhargava A."/>
            <person name="Sureshbabu K."/>
            <person name="Batra K."/>
            <person name="Sharma T.R."/>
            <person name="Mohapatra T."/>
            <person name="Singh N.K."/>
            <person name="Messing J."/>
            <person name="Nelson A.B."/>
            <person name="Fuks G."/>
            <person name="Kavchok S."/>
            <person name="Keizer G."/>
            <person name="Linton E."/>
            <person name="Llaca V."/>
            <person name="Song R."/>
            <person name="Tanyolac B."/>
            <person name="Young S."/>
            <person name="Ho-Il K."/>
            <person name="Hahn J.H."/>
            <person name="Sangsakoo G."/>
            <person name="Vanavichit A."/>
            <person name="de Mattos Luiz.A.T."/>
            <person name="Zimmer P.D."/>
            <person name="Malone G."/>
            <person name="Dellagostin O."/>
            <person name="de Oliveira A.C."/>
            <person name="Bevan M."/>
            <person name="Bancroft I."/>
            <person name="Minx P."/>
            <person name="Cordum H."/>
            <person name="Wilson R."/>
            <person name="Cheng Z."/>
            <person name="Jin W."/>
            <person name="Jiang J."/>
            <person name="Leong S.A."/>
            <person name="Iwama H."/>
            <person name="Gojobori T."/>
            <person name="Itoh T."/>
            <person name="Niimura Y."/>
            <person name="Fujii Y."/>
            <person name="Habara T."/>
            <person name="Sakai H."/>
            <person name="Sato Y."/>
            <person name="Wilson G."/>
            <person name="Kumar K."/>
            <person name="McCouch S."/>
            <person name="Juretic N."/>
            <person name="Hoen D."/>
            <person name="Wright S."/>
            <person name="Bruskiewich R."/>
            <person name="Bureau T."/>
            <person name="Miyao A."/>
            <person name="Hirochika H."/>
            <person name="Nishikawa T."/>
            <person name="Kadowaki K."/>
            <person name="Sugiura M."/>
            <person name="Burr B."/>
            <person name="Sasaki T."/>
        </authorList>
    </citation>
    <scope>NUCLEOTIDE SEQUENCE [LARGE SCALE GENOMIC DNA]</scope>
    <source>
        <strain evidence="3">cv. Nipponbare</strain>
    </source>
</reference>